<sequence>MEKLFSYGTLQIENVQKETFGRLLVGKKEILLGYILSEVKIKDQEVIRKSGKDIHPILKYTGNQLDKVEGTIFEISPEELAQADSYEVEEYVRTKGMFQSGSKAWIYADATQVGNT</sequence>
<dbReference type="Pfam" id="PF06094">
    <property type="entry name" value="GGACT"/>
    <property type="match status" value="1"/>
</dbReference>
<dbReference type="CDD" id="cd06661">
    <property type="entry name" value="GGCT_like"/>
    <property type="match status" value="1"/>
</dbReference>
<reference evidence="2 3" key="1">
    <citation type="submission" date="2020-11" db="EMBL/GenBank/DDBJ databases">
        <title>Vibrio nitrifigilis sp. nov., a marine nitrogen-fixing bacterium isolated from the lagoon sediment of an islet inside an atoll.</title>
        <authorList>
            <person name="Wang L.-T."/>
            <person name="Shieh W.Y."/>
        </authorList>
    </citation>
    <scope>NUCLEOTIDE SEQUENCE [LARGE SCALE GENOMIC DNA]</scope>
    <source>
        <strain evidence="2 3">NFV-1</strain>
    </source>
</reference>
<dbReference type="Gene3D" id="3.10.490.10">
    <property type="entry name" value="Gamma-glutamyl cyclotransferase-like"/>
    <property type="match status" value="1"/>
</dbReference>
<proteinExistence type="predicted"/>
<comment type="caution">
    <text evidence="2">The sequence shown here is derived from an EMBL/GenBank/DDBJ whole genome shotgun (WGS) entry which is preliminary data.</text>
</comment>
<name>A0ABS0GJ27_9VIBR</name>
<dbReference type="InterPro" id="IPR036568">
    <property type="entry name" value="GGCT-like_sf"/>
</dbReference>
<dbReference type="EMBL" id="JADPMR010000004">
    <property type="protein sequence ID" value="MBF9002428.1"/>
    <property type="molecule type" value="Genomic_DNA"/>
</dbReference>
<protein>
    <submittedName>
        <fullName evidence="2">Gamma-glutamylcyclotransferase</fullName>
    </submittedName>
</protein>
<keyword evidence="3" id="KW-1185">Reference proteome</keyword>
<accession>A0ABS0GJ27</accession>
<feature type="domain" description="Gamma-glutamylcyclotransferase AIG2-like" evidence="1">
    <location>
        <begin position="4"/>
        <end position="108"/>
    </location>
</feature>
<evidence type="ECO:0000259" key="1">
    <source>
        <dbReference type="Pfam" id="PF06094"/>
    </source>
</evidence>
<dbReference type="InterPro" id="IPR013024">
    <property type="entry name" value="GGCT-like"/>
</dbReference>
<evidence type="ECO:0000313" key="2">
    <source>
        <dbReference type="EMBL" id="MBF9002428.1"/>
    </source>
</evidence>
<dbReference type="SUPFAM" id="SSF110857">
    <property type="entry name" value="Gamma-glutamyl cyclotransferase-like"/>
    <property type="match status" value="1"/>
</dbReference>
<organism evidence="2 3">
    <name type="scientific">Vibrio nitrifigilis</name>
    <dbReference type="NCBI Taxonomy" id="2789781"/>
    <lineage>
        <taxon>Bacteria</taxon>
        <taxon>Pseudomonadati</taxon>
        <taxon>Pseudomonadota</taxon>
        <taxon>Gammaproteobacteria</taxon>
        <taxon>Vibrionales</taxon>
        <taxon>Vibrionaceae</taxon>
        <taxon>Vibrio</taxon>
    </lineage>
</organism>
<evidence type="ECO:0000313" key="3">
    <source>
        <dbReference type="Proteomes" id="UP000597206"/>
    </source>
</evidence>
<dbReference type="RefSeq" id="WP_196124323.1">
    <property type="nucleotide sequence ID" value="NZ_JADPMR010000004.1"/>
</dbReference>
<gene>
    <name evidence="2" type="ORF">I1A42_18310</name>
</gene>
<dbReference type="Proteomes" id="UP000597206">
    <property type="component" value="Unassembled WGS sequence"/>
</dbReference>
<dbReference type="InterPro" id="IPR009288">
    <property type="entry name" value="AIG2-like_dom"/>
</dbReference>